<dbReference type="OMA" id="IEMNSRT"/>
<dbReference type="GO" id="GO:0005737">
    <property type="term" value="C:cytoplasm"/>
    <property type="evidence" value="ECO:0007669"/>
    <property type="project" value="TreeGrafter"/>
</dbReference>
<sequence length="150" mass="16872">MRACSEKPRWAVSETLDLPLVFYMEEDPEEPIFPRCIEAQATAWFTAAGHIRVAVVGPPEARRWLFDMIWSLESWRSDRQAQGLKMLQLVPSHPLTKDDLAVSPSTQLFARCKSACQGGPDRLCGFPRLPIPNGSLSSIPFDFTLLVIKD</sequence>
<protein>
    <recommendedName>
        <fullName evidence="1">KH-like RNA-binding domain-containing protein</fullName>
    </recommendedName>
</protein>
<dbReference type="InterPro" id="IPR031952">
    <property type="entry name" value="MOEP19_KH-like"/>
</dbReference>
<dbReference type="PANTHER" id="PTHR31368">
    <property type="entry name" value="DEVELOPMENT PLURPOTENCY-ASSOCIATED PROTEIN 1/5 FAMILY MEMBER"/>
    <property type="match status" value="1"/>
</dbReference>
<proteinExistence type="predicted"/>
<feature type="domain" description="KH-like RNA-binding" evidence="1">
    <location>
        <begin position="7"/>
        <end position="80"/>
    </location>
</feature>
<name>A0A452U7K5_URSMA</name>
<reference evidence="2" key="1">
    <citation type="submission" date="2019-03" db="UniProtKB">
        <authorList>
            <consortium name="Ensembl"/>
        </authorList>
    </citation>
    <scope>IDENTIFICATION</scope>
</reference>
<organism evidence="2">
    <name type="scientific">Ursus maritimus</name>
    <name type="common">Polar bear</name>
    <name type="synonym">Thalarctos maritimus</name>
    <dbReference type="NCBI Taxonomy" id="29073"/>
    <lineage>
        <taxon>Eukaryota</taxon>
        <taxon>Metazoa</taxon>
        <taxon>Chordata</taxon>
        <taxon>Craniata</taxon>
        <taxon>Vertebrata</taxon>
        <taxon>Euteleostomi</taxon>
        <taxon>Mammalia</taxon>
        <taxon>Eutheria</taxon>
        <taxon>Laurasiatheria</taxon>
        <taxon>Carnivora</taxon>
        <taxon>Caniformia</taxon>
        <taxon>Ursidae</taxon>
        <taxon>Ursus</taxon>
    </lineage>
</organism>
<dbReference type="GeneTree" id="ENSGT00940000168678"/>
<dbReference type="PANTHER" id="PTHR31368:SF6">
    <property type="entry name" value="KH HOMOLOGY DOMAIN-CONTAINING PROTEIN 1"/>
    <property type="match status" value="1"/>
</dbReference>
<evidence type="ECO:0000259" key="1">
    <source>
        <dbReference type="Pfam" id="PF16005"/>
    </source>
</evidence>
<dbReference type="Pfam" id="PF16005">
    <property type="entry name" value="MOEP19"/>
    <property type="match status" value="1"/>
</dbReference>
<dbReference type="AlphaFoldDB" id="A0A452U7K5"/>
<dbReference type="GO" id="GO:0003723">
    <property type="term" value="F:RNA binding"/>
    <property type="evidence" value="ECO:0007669"/>
    <property type="project" value="TreeGrafter"/>
</dbReference>
<accession>A0A452U7K5</accession>
<evidence type="ECO:0000313" key="2">
    <source>
        <dbReference type="Ensembl" id="ENSUMAP00000016704"/>
    </source>
</evidence>
<dbReference type="Ensembl" id="ENSUMAT00000019753.1">
    <property type="protein sequence ID" value="ENSUMAP00000016704.1"/>
    <property type="gene ID" value="ENSUMAG00000012267.1"/>
</dbReference>